<gene>
    <name evidence="1" type="ORF">EG19_10080</name>
</gene>
<protein>
    <recommendedName>
        <fullName evidence="3">2-dehydro-3-deoxyphosphooctonate aldolase</fullName>
    </recommendedName>
</protein>
<evidence type="ECO:0000313" key="1">
    <source>
        <dbReference type="EMBL" id="KDA52847.1"/>
    </source>
</evidence>
<dbReference type="EMBL" id="JMFG01000050">
    <property type="protein sequence ID" value="KDA52847.1"/>
    <property type="molecule type" value="Genomic_DNA"/>
</dbReference>
<evidence type="ECO:0000313" key="2">
    <source>
        <dbReference type="Proteomes" id="UP000027284"/>
    </source>
</evidence>
<accession>A0A062XJY9</accession>
<dbReference type="Proteomes" id="UP000027284">
    <property type="component" value="Unassembled WGS sequence"/>
</dbReference>
<dbReference type="OrthoDB" id="5522619at2"/>
<name>A0A062XJY9_9BACT</name>
<keyword evidence="2" id="KW-1185">Reference proteome</keyword>
<reference evidence="1 2" key="1">
    <citation type="submission" date="2014-04" db="EMBL/GenBank/DDBJ databases">
        <title>The Genome Sequence of Thermoanaerobaculum aquaticum MP-01, The First Cultivated Group 23 Acidobacterium.</title>
        <authorList>
            <person name="Stamps B.W."/>
            <person name="Losey N.A."/>
            <person name="Lawson P.A."/>
            <person name="Stevenson B.S."/>
        </authorList>
    </citation>
    <scope>NUCLEOTIDE SEQUENCE [LARGE SCALE GENOMIC DNA]</scope>
    <source>
        <strain evidence="1 2">MP-01</strain>
    </source>
</reference>
<comment type="caution">
    <text evidence="1">The sequence shown here is derived from an EMBL/GenBank/DDBJ whole genome shotgun (WGS) entry which is preliminary data.</text>
</comment>
<sequence>MRRKSRGKQAQFFLAFAGLHLAAGLALVLGLTSCGTSAPVEKQLPTMVGRVSSEGRGYPYGRSDEEPYVHLEELATDEQYGYTPEKPVKVAGLTLEGVTSGPQKEKAFLNSLRGPQGQVIEYERLGSCCPVESQNSPWGMALLDVFAITWEGAKEPVVLYLNFYDAGELLVPKGFTPRP</sequence>
<dbReference type="AlphaFoldDB" id="A0A062XJY9"/>
<dbReference type="STRING" id="1312852.EG19_10080"/>
<evidence type="ECO:0008006" key="3">
    <source>
        <dbReference type="Google" id="ProtNLM"/>
    </source>
</evidence>
<organism evidence="1 2">
    <name type="scientific">Thermoanaerobaculum aquaticum</name>
    <dbReference type="NCBI Taxonomy" id="1312852"/>
    <lineage>
        <taxon>Bacteria</taxon>
        <taxon>Pseudomonadati</taxon>
        <taxon>Acidobacteriota</taxon>
        <taxon>Thermoanaerobaculia</taxon>
        <taxon>Thermoanaerobaculales</taxon>
        <taxon>Thermoanaerobaculaceae</taxon>
        <taxon>Thermoanaerobaculum</taxon>
    </lineage>
</organism>
<dbReference type="RefSeq" id="WP_053335285.1">
    <property type="nucleotide sequence ID" value="NZ_JMFG01000050.1"/>
</dbReference>
<dbReference type="PROSITE" id="PS51257">
    <property type="entry name" value="PROKAR_LIPOPROTEIN"/>
    <property type="match status" value="1"/>
</dbReference>
<proteinExistence type="predicted"/>